<organism evidence="1 2">
    <name type="scientific">Butyricicoccus porcorum</name>
    <dbReference type="NCBI Taxonomy" id="1945634"/>
    <lineage>
        <taxon>Bacteria</taxon>
        <taxon>Bacillati</taxon>
        <taxon>Bacillota</taxon>
        <taxon>Clostridia</taxon>
        <taxon>Eubacteriales</taxon>
        <taxon>Butyricicoccaceae</taxon>
        <taxon>Butyricicoccus</taxon>
    </lineage>
</organism>
<proteinExistence type="predicted"/>
<evidence type="ECO:0000313" key="1">
    <source>
        <dbReference type="EMBL" id="OUM21487.1"/>
    </source>
</evidence>
<protein>
    <submittedName>
        <fullName evidence="1">Uncharacterized protein</fullName>
    </submittedName>
</protein>
<dbReference type="AlphaFoldDB" id="A0A252F6T0"/>
<accession>A0A252F6T0</accession>
<name>A0A252F6T0_9FIRM</name>
<dbReference type="Gene3D" id="1.10.10.10">
    <property type="entry name" value="Winged helix-like DNA-binding domain superfamily/Winged helix DNA-binding domain"/>
    <property type="match status" value="1"/>
</dbReference>
<dbReference type="Proteomes" id="UP000194903">
    <property type="component" value="Unassembled WGS sequence"/>
</dbReference>
<evidence type="ECO:0000313" key="2">
    <source>
        <dbReference type="Proteomes" id="UP000194903"/>
    </source>
</evidence>
<keyword evidence="2" id="KW-1185">Reference proteome</keyword>
<dbReference type="EMBL" id="NHOC01000002">
    <property type="protein sequence ID" value="OUM21487.1"/>
    <property type="molecule type" value="Genomic_DNA"/>
</dbReference>
<dbReference type="InterPro" id="IPR036388">
    <property type="entry name" value="WH-like_DNA-bd_sf"/>
</dbReference>
<gene>
    <name evidence="1" type="ORF">CBW42_02640</name>
</gene>
<reference evidence="1 2" key="1">
    <citation type="submission" date="2017-05" db="EMBL/GenBank/DDBJ databases">
        <title>Butyricicoccus porcorum sp. nov. a butyrate-producing bacterium from the swine intestinal tract.</title>
        <authorList>
            <person name="Trachsel J."/>
            <person name="Humphrey S."/>
            <person name="Allen H.K."/>
        </authorList>
    </citation>
    <scope>NUCLEOTIDE SEQUENCE [LARGE SCALE GENOMIC DNA]</scope>
    <source>
        <strain evidence="1">BB10</strain>
    </source>
</reference>
<comment type="caution">
    <text evidence="1">The sequence shown here is derived from an EMBL/GenBank/DDBJ whole genome shotgun (WGS) entry which is preliminary data.</text>
</comment>
<sequence>MKLCCNAAIAISSFAIYLAWCQPARLLYPQKWLYPAAARHFFVAVSEITRSIAGVMNSICQRNPSFGKCFEKLSCAQFIKLVISQIPSETAA</sequence>